<dbReference type="SMART" id="SM00822">
    <property type="entry name" value="PKS_KR"/>
    <property type="match status" value="1"/>
</dbReference>
<dbReference type="PANTHER" id="PTHR42760:SF115">
    <property type="entry name" value="3-OXOACYL-[ACYL-CARRIER-PROTEIN] REDUCTASE FABG"/>
    <property type="match status" value="1"/>
</dbReference>
<dbReference type="PANTHER" id="PTHR42760">
    <property type="entry name" value="SHORT-CHAIN DEHYDROGENASES/REDUCTASES FAMILY MEMBER"/>
    <property type="match status" value="1"/>
</dbReference>
<evidence type="ECO:0000256" key="5">
    <source>
        <dbReference type="ARBA" id="ARBA00052874"/>
    </source>
</evidence>
<dbReference type="RefSeq" id="WP_142932111.1">
    <property type="nucleotide sequence ID" value="NZ_ML660165.1"/>
</dbReference>
<evidence type="ECO:0000256" key="2">
    <source>
        <dbReference type="ARBA" id="ARBA00006484"/>
    </source>
</evidence>
<protein>
    <recommendedName>
        <fullName evidence="7 8">2,3-dihydro-2,3-dihydroxybenzoate dehydrogenase</fullName>
        <ecNumber evidence="6 8">1.3.1.28</ecNumber>
    </recommendedName>
</protein>
<dbReference type="NCBIfam" id="NF006074">
    <property type="entry name" value="PRK08220.1"/>
    <property type="match status" value="1"/>
</dbReference>
<evidence type="ECO:0000256" key="3">
    <source>
        <dbReference type="ARBA" id="ARBA00023002"/>
    </source>
</evidence>
<dbReference type="AlphaFoldDB" id="A0A545UCB8"/>
<evidence type="ECO:0000313" key="11">
    <source>
        <dbReference type="EMBL" id="TQV87107.1"/>
    </source>
</evidence>
<evidence type="ECO:0000259" key="10">
    <source>
        <dbReference type="SMART" id="SM00822"/>
    </source>
</evidence>
<comment type="caution">
    <text evidence="11">The sequence shown here is derived from an EMBL/GenBank/DDBJ whole genome shotgun (WGS) entry which is preliminary data.</text>
</comment>
<dbReference type="InterPro" id="IPR036291">
    <property type="entry name" value="NAD(P)-bd_dom_sf"/>
</dbReference>
<dbReference type="Pfam" id="PF00106">
    <property type="entry name" value="adh_short"/>
    <property type="match status" value="1"/>
</dbReference>
<gene>
    <name evidence="11" type="primary">dhbA</name>
    <name evidence="11" type="ORF">FLL46_14985</name>
</gene>
<evidence type="ECO:0000256" key="8">
    <source>
        <dbReference type="NCBIfam" id="TIGR04316"/>
    </source>
</evidence>
<dbReference type="GO" id="GO:0008667">
    <property type="term" value="F:2,3-dihydro-2,3-dihydroxybenzoate dehydrogenase activity"/>
    <property type="evidence" value="ECO:0007669"/>
    <property type="project" value="UniProtKB-UniRule"/>
</dbReference>
<accession>A0A545UCB8</accession>
<dbReference type="SUPFAM" id="SSF51735">
    <property type="entry name" value="NAD(P)-binding Rossmann-fold domains"/>
    <property type="match status" value="1"/>
</dbReference>
<dbReference type="InterPro" id="IPR003560">
    <property type="entry name" value="DHB_DH"/>
</dbReference>
<evidence type="ECO:0000256" key="6">
    <source>
        <dbReference type="ARBA" id="ARBA00066334"/>
    </source>
</evidence>
<evidence type="ECO:0000313" key="12">
    <source>
        <dbReference type="Proteomes" id="UP000315439"/>
    </source>
</evidence>
<evidence type="ECO:0000256" key="7">
    <source>
        <dbReference type="ARBA" id="ARBA00067530"/>
    </source>
</evidence>
<feature type="domain" description="Ketoreductase" evidence="10">
    <location>
        <begin position="7"/>
        <end position="193"/>
    </location>
</feature>
<dbReference type="PRINTS" id="PR01397">
    <property type="entry name" value="DHBDHDRGNASE"/>
</dbReference>
<comment type="similarity">
    <text evidence="2 9">Belongs to the short-chain dehydrogenases/reductases (SDR) family.</text>
</comment>
<dbReference type="InterPro" id="IPR057326">
    <property type="entry name" value="KR_dom"/>
</dbReference>
<dbReference type="Proteomes" id="UP000315439">
    <property type="component" value="Unassembled WGS sequence"/>
</dbReference>
<comment type="pathway">
    <text evidence="1">Siderophore biosynthesis.</text>
</comment>
<dbReference type="FunFam" id="3.40.50.720:FF:000160">
    <property type="entry name" value="2,3-dihydro-2,3-dihydroxybenzoate dehydrogenase"/>
    <property type="match status" value="1"/>
</dbReference>
<reference evidence="11 12" key="1">
    <citation type="submission" date="2019-07" db="EMBL/GenBank/DDBJ databases">
        <title>Draft genome for Aliikangiella sp. M105.</title>
        <authorList>
            <person name="Wang G."/>
        </authorList>
    </citation>
    <scope>NUCLEOTIDE SEQUENCE [LARGE SCALE GENOMIC DNA]</scope>
    <source>
        <strain evidence="11 12">M105</strain>
    </source>
</reference>
<dbReference type="Gene3D" id="3.40.50.720">
    <property type="entry name" value="NAD(P)-binding Rossmann-like Domain"/>
    <property type="match status" value="1"/>
</dbReference>
<dbReference type="GO" id="GO:0016616">
    <property type="term" value="F:oxidoreductase activity, acting on the CH-OH group of donors, NAD or NADP as acceptor"/>
    <property type="evidence" value="ECO:0007669"/>
    <property type="project" value="UniProtKB-ARBA"/>
</dbReference>
<keyword evidence="12" id="KW-1185">Reference proteome</keyword>
<name>A0A545UCB8_9GAMM</name>
<dbReference type="NCBIfam" id="TIGR04316">
    <property type="entry name" value="dhbA_paeA"/>
    <property type="match status" value="1"/>
</dbReference>
<keyword evidence="4" id="KW-0520">NAD</keyword>
<dbReference type="PRINTS" id="PR00080">
    <property type="entry name" value="SDRFAMILY"/>
</dbReference>
<dbReference type="InterPro" id="IPR002347">
    <property type="entry name" value="SDR_fam"/>
</dbReference>
<proteinExistence type="inferred from homology"/>
<evidence type="ECO:0000256" key="1">
    <source>
        <dbReference type="ARBA" id="ARBA00004924"/>
    </source>
</evidence>
<dbReference type="EMBL" id="VIKS01000009">
    <property type="protein sequence ID" value="TQV87107.1"/>
    <property type="molecule type" value="Genomic_DNA"/>
</dbReference>
<dbReference type="EC" id="1.3.1.28" evidence="6 8"/>
<dbReference type="InterPro" id="IPR020904">
    <property type="entry name" value="Sc_DH/Rdtase_CS"/>
</dbReference>
<organism evidence="11 12">
    <name type="scientific">Aliikangiella coralliicola</name>
    <dbReference type="NCBI Taxonomy" id="2592383"/>
    <lineage>
        <taxon>Bacteria</taxon>
        <taxon>Pseudomonadati</taxon>
        <taxon>Pseudomonadota</taxon>
        <taxon>Gammaproteobacteria</taxon>
        <taxon>Oceanospirillales</taxon>
        <taxon>Pleioneaceae</taxon>
        <taxon>Aliikangiella</taxon>
    </lineage>
</organism>
<comment type="catalytic activity">
    <reaction evidence="5">
        <text>(2S,3S)-2,3-dihydroxy-2,3-dihydrobenzoate + NAD(+) = 2,3-dihydroxybenzoate + NADH + H(+)</text>
        <dbReference type="Rhea" id="RHEA:23824"/>
        <dbReference type="ChEBI" id="CHEBI:15378"/>
        <dbReference type="ChEBI" id="CHEBI:36654"/>
        <dbReference type="ChEBI" id="CHEBI:57540"/>
        <dbReference type="ChEBI" id="CHEBI:57945"/>
        <dbReference type="ChEBI" id="CHEBI:58764"/>
        <dbReference type="EC" id="1.3.1.28"/>
    </reaction>
</comment>
<evidence type="ECO:0000256" key="4">
    <source>
        <dbReference type="ARBA" id="ARBA00023027"/>
    </source>
</evidence>
<evidence type="ECO:0000256" key="9">
    <source>
        <dbReference type="RuleBase" id="RU000363"/>
    </source>
</evidence>
<dbReference type="PROSITE" id="PS00061">
    <property type="entry name" value="ADH_SHORT"/>
    <property type="match status" value="1"/>
</dbReference>
<sequence length="266" mass="28438">MYDFNEQVVIVSGAAQGIGLSVVTRLAQSGAKVIALDTQSVKAKASQDAGKGSANLGSVDLETIDWRIVDVSDSKAVKKIVQDCFNKFGRIDVLINVAGILRLGAVENLNDDDWNACFNVNTFGVFNLCRAVIPFMKEQRSGAIVTVGSNAAHVPRTDMAAYAASKSATRMFCQCLALELAPYGVRCNQVSPGSTDTPMQRNMWQDKTGEQKVIQGFPESYKVGIPLGKIAKPDEITNAILFFASSQATHIIMQDLVVDGGASLGA</sequence>
<keyword evidence="3 11" id="KW-0560">Oxidoreductase</keyword>
<dbReference type="GO" id="GO:0019290">
    <property type="term" value="P:siderophore biosynthetic process"/>
    <property type="evidence" value="ECO:0007669"/>
    <property type="project" value="InterPro"/>
</dbReference>
<dbReference type="OrthoDB" id="9810734at2"/>